<dbReference type="AlphaFoldDB" id="G0P0J8"/>
<keyword evidence="3 5" id="KW-1133">Transmembrane helix</keyword>
<feature type="domain" description="G-protein coupled receptors family 1 profile" evidence="6">
    <location>
        <begin position="32"/>
        <end position="321"/>
    </location>
</feature>
<dbReference type="eggNOG" id="ENOG502TG7J">
    <property type="taxonomic scope" value="Eukaryota"/>
</dbReference>
<name>G0P0J8_CAEBE</name>
<feature type="transmembrane region" description="Helical" evidence="5">
    <location>
        <begin position="20"/>
        <end position="40"/>
    </location>
</feature>
<dbReference type="CDD" id="cd14978">
    <property type="entry name" value="7tmA_FMRFamide_R-like"/>
    <property type="match status" value="1"/>
</dbReference>
<feature type="transmembrane region" description="Helical" evidence="5">
    <location>
        <begin position="142"/>
        <end position="161"/>
    </location>
</feature>
<gene>
    <name evidence="7" type="ORF">CAEBREN_00171</name>
</gene>
<dbReference type="PROSITE" id="PS50262">
    <property type="entry name" value="G_PROTEIN_RECEP_F1_2"/>
    <property type="match status" value="1"/>
</dbReference>
<evidence type="ECO:0000313" key="8">
    <source>
        <dbReference type="Proteomes" id="UP000008068"/>
    </source>
</evidence>
<accession>G0P0J8</accession>
<dbReference type="GO" id="GO:0016020">
    <property type="term" value="C:membrane"/>
    <property type="evidence" value="ECO:0007669"/>
    <property type="project" value="UniProtKB-SubCell"/>
</dbReference>
<dbReference type="InterPro" id="IPR017452">
    <property type="entry name" value="GPCR_Rhodpsn_7TM"/>
</dbReference>
<evidence type="ECO:0000313" key="7">
    <source>
        <dbReference type="EMBL" id="EGT41727.1"/>
    </source>
</evidence>
<dbReference type="OMA" id="ATSINVF"/>
<dbReference type="STRING" id="135651.G0P0J8"/>
<dbReference type="Gene3D" id="1.20.1070.10">
    <property type="entry name" value="Rhodopsin 7-helix transmembrane proteins"/>
    <property type="match status" value="1"/>
</dbReference>
<dbReference type="HOGENOM" id="CLU_043715_0_1_1"/>
<proteinExistence type="predicted"/>
<evidence type="ECO:0000256" key="4">
    <source>
        <dbReference type="ARBA" id="ARBA00023136"/>
    </source>
</evidence>
<comment type="subcellular location">
    <subcellularLocation>
        <location evidence="1">Membrane</location>
    </subcellularLocation>
</comment>
<feature type="transmembrane region" description="Helical" evidence="5">
    <location>
        <begin position="264"/>
        <end position="283"/>
    </location>
</feature>
<feature type="transmembrane region" description="Helical" evidence="5">
    <location>
        <begin position="52"/>
        <end position="73"/>
    </location>
</feature>
<dbReference type="PANTHER" id="PTHR47164:SF1">
    <property type="entry name" value="G-PROTEIN COUPLED RECEPTORS FAMILY 1 PROFILE DOMAIN-CONTAINING PROTEIN"/>
    <property type="match status" value="1"/>
</dbReference>
<evidence type="ECO:0000256" key="5">
    <source>
        <dbReference type="SAM" id="Phobius"/>
    </source>
</evidence>
<evidence type="ECO:0000256" key="2">
    <source>
        <dbReference type="ARBA" id="ARBA00022692"/>
    </source>
</evidence>
<organism evidence="8">
    <name type="scientific">Caenorhabditis brenneri</name>
    <name type="common">Nematode worm</name>
    <dbReference type="NCBI Taxonomy" id="135651"/>
    <lineage>
        <taxon>Eukaryota</taxon>
        <taxon>Metazoa</taxon>
        <taxon>Ecdysozoa</taxon>
        <taxon>Nematoda</taxon>
        <taxon>Chromadorea</taxon>
        <taxon>Rhabditida</taxon>
        <taxon>Rhabditina</taxon>
        <taxon>Rhabditomorpha</taxon>
        <taxon>Rhabditoidea</taxon>
        <taxon>Rhabditidae</taxon>
        <taxon>Peloderinae</taxon>
        <taxon>Caenorhabditis</taxon>
    </lineage>
</organism>
<feature type="transmembrane region" description="Helical" evidence="5">
    <location>
        <begin position="208"/>
        <end position="232"/>
    </location>
</feature>
<dbReference type="Pfam" id="PF10324">
    <property type="entry name" value="7TM_GPCR_Srw"/>
    <property type="match status" value="1"/>
</dbReference>
<dbReference type="Proteomes" id="UP000008068">
    <property type="component" value="Unassembled WGS sequence"/>
</dbReference>
<dbReference type="SUPFAM" id="SSF81321">
    <property type="entry name" value="Family A G protein-coupled receptor-like"/>
    <property type="match status" value="1"/>
</dbReference>
<dbReference type="PANTHER" id="PTHR47164">
    <property type="entry name" value="SERPENTINE RECEPTOR, CLASS W-RELATED"/>
    <property type="match status" value="1"/>
</dbReference>
<reference evidence="8" key="1">
    <citation type="submission" date="2011-07" db="EMBL/GenBank/DDBJ databases">
        <authorList>
            <consortium name="Caenorhabditis brenneri Sequencing and Analysis Consortium"/>
            <person name="Wilson R.K."/>
        </authorList>
    </citation>
    <scope>NUCLEOTIDE SEQUENCE [LARGE SCALE GENOMIC DNA]</scope>
    <source>
        <strain evidence="8">PB2801</strain>
    </source>
</reference>
<sequence length="362" mass="41705">MSTVQEILNVMGQIENGVFSVNFFLCSLSILINCFHLIIITRKSMRTSSINVLMIGIAVCDLCSMFVSIYKYFMLVDRENPECITSDNLFKVYMDVTAWSFQYQFRRCSCWLGIVMATVRYVIMRRMSDVRHAKLAEPKVGFIIIAIVFFSSLLLTITWQFECEVIENRNYSLALNCAEHQNINSNPKFSLILRHASNIANVIIVRTYFILDATVSNFIPCFAFPTLTFLLLREIQKIKEAREQLRRNSVTEDNEEKYGLTTKLIVFLTVTFFMSEAPLGIIATVKTFLDRSDNRFRLSTDLIIYFTILVTINSILHPIFCILMSSQYRETVRSLFGVKRKTSTIFCGPQLSAVSTQFVQMT</sequence>
<evidence type="ECO:0000259" key="6">
    <source>
        <dbReference type="PROSITE" id="PS50262"/>
    </source>
</evidence>
<feature type="transmembrane region" description="Helical" evidence="5">
    <location>
        <begin position="104"/>
        <end position="122"/>
    </location>
</feature>
<dbReference type="InterPro" id="IPR019427">
    <property type="entry name" value="7TM_GPCR_serpentine_rcpt_Srw"/>
</dbReference>
<evidence type="ECO:0000256" key="3">
    <source>
        <dbReference type="ARBA" id="ARBA00022989"/>
    </source>
</evidence>
<keyword evidence="8" id="KW-1185">Reference proteome</keyword>
<feature type="transmembrane region" description="Helical" evidence="5">
    <location>
        <begin position="303"/>
        <end position="324"/>
    </location>
</feature>
<dbReference type="EMBL" id="GL380000">
    <property type="protein sequence ID" value="EGT41727.1"/>
    <property type="molecule type" value="Genomic_DNA"/>
</dbReference>
<keyword evidence="4 5" id="KW-0472">Membrane</keyword>
<keyword evidence="2 5" id="KW-0812">Transmembrane</keyword>
<dbReference type="OrthoDB" id="5835148at2759"/>
<dbReference type="InParanoid" id="G0P0J8"/>
<protein>
    <recommendedName>
        <fullName evidence="6">G-protein coupled receptors family 1 profile domain-containing protein</fullName>
    </recommendedName>
</protein>
<dbReference type="GO" id="GO:0008528">
    <property type="term" value="F:G protein-coupled peptide receptor activity"/>
    <property type="evidence" value="ECO:0007669"/>
    <property type="project" value="InterPro"/>
</dbReference>
<evidence type="ECO:0000256" key="1">
    <source>
        <dbReference type="ARBA" id="ARBA00004370"/>
    </source>
</evidence>